<dbReference type="EMBL" id="PFAZ01000005">
    <property type="protein sequence ID" value="PIR89176.1"/>
    <property type="molecule type" value="Genomic_DNA"/>
</dbReference>
<evidence type="ECO:0000313" key="1">
    <source>
        <dbReference type="EMBL" id="PIR89176.1"/>
    </source>
</evidence>
<name>A0A2H0UU52_9BACT</name>
<organism evidence="1 2">
    <name type="scientific">Candidatus Harrisonbacteria bacterium CG10_big_fil_rev_8_21_14_0_10_40_38</name>
    <dbReference type="NCBI Taxonomy" id="1974583"/>
    <lineage>
        <taxon>Bacteria</taxon>
        <taxon>Candidatus Harrisoniibacteriota</taxon>
    </lineage>
</organism>
<proteinExistence type="predicted"/>
<reference evidence="2" key="1">
    <citation type="submission" date="2017-09" db="EMBL/GenBank/DDBJ databases">
        <title>Depth-based differentiation of microbial function through sediment-hosted aquifers and enrichment of novel symbionts in the deep terrestrial subsurface.</title>
        <authorList>
            <person name="Probst A.J."/>
            <person name="Ladd B."/>
            <person name="Jarett J.K."/>
            <person name="Geller-Mcgrath D.E."/>
            <person name="Sieber C.M.K."/>
            <person name="Emerson J.B."/>
            <person name="Anantharaman K."/>
            <person name="Thomas B.C."/>
            <person name="Malmstrom R."/>
            <person name="Stieglmeier M."/>
            <person name="Klingl A."/>
            <person name="Woyke T."/>
            <person name="Ryan C.M."/>
            <person name="Banfield J.F."/>
        </authorList>
    </citation>
    <scope>NUCLEOTIDE SEQUENCE [LARGE SCALE GENOMIC DNA]</scope>
</reference>
<comment type="caution">
    <text evidence="1">The sequence shown here is derived from an EMBL/GenBank/DDBJ whole genome shotgun (WGS) entry which is preliminary data.</text>
</comment>
<dbReference type="AlphaFoldDB" id="A0A2H0UU52"/>
<accession>A0A2H0UU52</accession>
<gene>
    <name evidence="1" type="ORF">COU07_02395</name>
</gene>
<dbReference type="Proteomes" id="UP000231157">
    <property type="component" value="Unassembled WGS sequence"/>
</dbReference>
<protein>
    <submittedName>
        <fullName evidence="1">Uncharacterized protein</fullName>
    </submittedName>
</protein>
<sequence>MGSEMIGTNASPVETNTAPVAVYFNMAVLDANYRGASIPEQIVNAAQVTPGPYWNDVPAEGADTKLGCARGGDLIGAAIEFTHSGTPSVYRDIDGIMDMTKNVIMANPGGWNYSATFGVRGDWVLRVVGEEVSEAECKK</sequence>
<evidence type="ECO:0000313" key="2">
    <source>
        <dbReference type="Proteomes" id="UP000231157"/>
    </source>
</evidence>